<dbReference type="Proteomes" id="UP000198440">
    <property type="component" value="Unassembled WGS sequence"/>
</dbReference>
<dbReference type="EMBL" id="FZON01000009">
    <property type="protein sequence ID" value="SNS26970.1"/>
    <property type="molecule type" value="Genomic_DNA"/>
</dbReference>
<feature type="chain" id="PRO_5012602166" evidence="1">
    <location>
        <begin position="38"/>
        <end position="145"/>
    </location>
</feature>
<dbReference type="AlphaFoldDB" id="A0A239D3P8"/>
<name>A0A239D3P8_9RHOB</name>
<organism evidence="2 3">
    <name type="scientific">Antarctobacter heliothermus</name>
    <dbReference type="NCBI Taxonomy" id="74033"/>
    <lineage>
        <taxon>Bacteria</taxon>
        <taxon>Pseudomonadati</taxon>
        <taxon>Pseudomonadota</taxon>
        <taxon>Alphaproteobacteria</taxon>
        <taxon>Rhodobacterales</taxon>
        <taxon>Roseobacteraceae</taxon>
        <taxon>Antarctobacter</taxon>
    </lineage>
</organism>
<sequence>MERAQTVGGMRVRKTTTKIGYVAVLMLACFGTTQVEAQGKSPFYIDDTVVFGTREFQATFSLFEREDVRAAPGTGEPQKEWIEESSVAIYAVNAPDLGANDRALALKLARAFCEHYGLKVNAKPDSSAFSGSEWTFVNLCWKTGW</sequence>
<evidence type="ECO:0000256" key="1">
    <source>
        <dbReference type="SAM" id="SignalP"/>
    </source>
</evidence>
<accession>A0A239D3P8</accession>
<feature type="signal peptide" evidence="1">
    <location>
        <begin position="1"/>
        <end position="37"/>
    </location>
</feature>
<dbReference type="PROSITE" id="PS51257">
    <property type="entry name" value="PROKAR_LIPOPROTEIN"/>
    <property type="match status" value="1"/>
</dbReference>
<gene>
    <name evidence="2" type="ORF">SAMN04488078_100962</name>
</gene>
<protein>
    <submittedName>
        <fullName evidence="2">Uncharacterized protein</fullName>
    </submittedName>
</protein>
<evidence type="ECO:0000313" key="3">
    <source>
        <dbReference type="Proteomes" id="UP000198440"/>
    </source>
</evidence>
<reference evidence="2 3" key="1">
    <citation type="submission" date="2017-06" db="EMBL/GenBank/DDBJ databases">
        <authorList>
            <person name="Kim H.J."/>
            <person name="Triplett B.A."/>
        </authorList>
    </citation>
    <scope>NUCLEOTIDE SEQUENCE [LARGE SCALE GENOMIC DNA]</scope>
    <source>
        <strain evidence="2 3">DSM 11445</strain>
    </source>
</reference>
<keyword evidence="1" id="KW-0732">Signal</keyword>
<evidence type="ECO:0000313" key="2">
    <source>
        <dbReference type="EMBL" id="SNS26970.1"/>
    </source>
</evidence>
<proteinExistence type="predicted"/>